<name>A0AAD7Z1K9_MYTSE</name>
<feature type="transmembrane region" description="Helical" evidence="7">
    <location>
        <begin position="27"/>
        <end position="47"/>
    </location>
</feature>
<dbReference type="GO" id="GO:0022857">
    <property type="term" value="F:transmembrane transporter activity"/>
    <property type="evidence" value="ECO:0007669"/>
    <property type="project" value="UniProtKB-UniRule"/>
</dbReference>
<feature type="transmembrane region" description="Helical" evidence="7">
    <location>
        <begin position="304"/>
        <end position="323"/>
    </location>
</feature>
<feature type="transmembrane region" description="Helical" evidence="7">
    <location>
        <begin position="356"/>
        <end position="377"/>
    </location>
</feature>
<evidence type="ECO:0000256" key="3">
    <source>
        <dbReference type="ARBA" id="ARBA00022692"/>
    </source>
</evidence>
<keyword evidence="9" id="KW-1185">Reference proteome</keyword>
<feature type="transmembrane region" description="Helical" evidence="7">
    <location>
        <begin position="406"/>
        <end position="427"/>
    </location>
</feature>
<dbReference type="PANTHER" id="PTHR12385:SF14">
    <property type="entry name" value="CHOLINE TRANSPORTER-LIKE 2"/>
    <property type="match status" value="1"/>
</dbReference>
<organism evidence="8 9">
    <name type="scientific">Mythimna separata</name>
    <name type="common">Oriental armyworm</name>
    <name type="synonym">Pseudaletia separata</name>
    <dbReference type="NCBI Taxonomy" id="271217"/>
    <lineage>
        <taxon>Eukaryota</taxon>
        <taxon>Metazoa</taxon>
        <taxon>Ecdysozoa</taxon>
        <taxon>Arthropoda</taxon>
        <taxon>Hexapoda</taxon>
        <taxon>Insecta</taxon>
        <taxon>Pterygota</taxon>
        <taxon>Neoptera</taxon>
        <taxon>Endopterygota</taxon>
        <taxon>Lepidoptera</taxon>
        <taxon>Glossata</taxon>
        <taxon>Ditrysia</taxon>
        <taxon>Noctuoidea</taxon>
        <taxon>Noctuidae</taxon>
        <taxon>Noctuinae</taxon>
        <taxon>Hadenini</taxon>
        <taxon>Mythimna</taxon>
    </lineage>
</organism>
<keyword evidence="6" id="KW-0325">Glycoprotein</keyword>
<feature type="transmembrane region" description="Helical" evidence="7">
    <location>
        <begin position="651"/>
        <end position="671"/>
    </location>
</feature>
<evidence type="ECO:0000256" key="1">
    <source>
        <dbReference type="ARBA" id="ARBA00004141"/>
    </source>
</evidence>
<dbReference type="Proteomes" id="UP001231518">
    <property type="component" value="Chromosome 5"/>
</dbReference>
<keyword evidence="4 7" id="KW-1133">Transmembrane helix</keyword>
<evidence type="ECO:0000256" key="7">
    <source>
        <dbReference type="RuleBase" id="RU368066"/>
    </source>
</evidence>
<comment type="subcellular location">
    <subcellularLocation>
        <location evidence="7">Cell membrane</location>
        <topology evidence="7">Multi-pass membrane protein</topology>
    </subcellularLocation>
    <subcellularLocation>
        <location evidence="1">Membrane</location>
        <topology evidence="1">Multi-pass membrane protein</topology>
    </subcellularLocation>
</comment>
<evidence type="ECO:0000256" key="5">
    <source>
        <dbReference type="ARBA" id="ARBA00023136"/>
    </source>
</evidence>
<dbReference type="PANTHER" id="PTHR12385">
    <property type="entry name" value="CHOLINE TRANSPORTER-LIKE (SLC FAMILY 44)"/>
    <property type="match status" value="1"/>
</dbReference>
<evidence type="ECO:0000256" key="6">
    <source>
        <dbReference type="ARBA" id="ARBA00023180"/>
    </source>
</evidence>
<gene>
    <name evidence="8" type="ORF">PYW07_014740</name>
</gene>
<protein>
    <recommendedName>
        <fullName evidence="7">Choline transporter-like protein</fullName>
    </recommendedName>
</protein>
<accession>A0AAD7Z1K9</accession>
<evidence type="ECO:0000256" key="2">
    <source>
        <dbReference type="ARBA" id="ARBA00007168"/>
    </source>
</evidence>
<dbReference type="InterPro" id="IPR007603">
    <property type="entry name" value="Choline_transptr-like"/>
</dbReference>
<reference evidence="8" key="1">
    <citation type="submission" date="2023-03" db="EMBL/GenBank/DDBJ databases">
        <title>Chromosome-level genomes of two armyworms, Mythimna separata and Mythimna loreyi, provide insights into the biosynthesis and reception of sex pheromones.</title>
        <authorList>
            <person name="Zhao H."/>
        </authorList>
    </citation>
    <scope>NUCLEOTIDE SEQUENCE</scope>
    <source>
        <strain evidence="8">BeijingLab</strain>
        <tissue evidence="8">Pupa</tissue>
    </source>
</reference>
<dbReference type="EMBL" id="JARGEI010000003">
    <property type="protein sequence ID" value="KAJ8734189.1"/>
    <property type="molecule type" value="Genomic_DNA"/>
</dbReference>
<evidence type="ECO:0000313" key="8">
    <source>
        <dbReference type="EMBL" id="KAJ8734189.1"/>
    </source>
</evidence>
<keyword evidence="3 7" id="KW-0812">Transmembrane</keyword>
<sequence>MGKDYGEPIRYDPNFNGPIHNRSCTDIIWLILFILFLGVWGYVGWYGMTNGNIQMLLAPMDSQGARCGMDSAVKDKPYLVFFDISKCLQPGSPIVGCPTPQVCVEQCPTETIIFKNQMTQANFLQLRPQMVCVNVTLSTMTYEQAMANIDNGVCAQYVLKSQSVLSRCIGDLSTLQCQGNSKTSMRIGPETSCVRNPNEARASLVNRATALDSYVGWIVAGWMSFFTKTDERETHIKISTAVEGISTEEVISKLVNLVQFQELSAQIVQDLVQSRWYLLGAVFGVVILCFLYILLLRWVVGPVVWASIIGLIGLMGFCVYLCYKNYAYYKANPSIMHQTTNLKGYAESIFSKPETWMVILIIVAVLLLILVLMVIFLRNRIAIAIALITEGSKAVTAVKTTIFFPIFPWILQCGVIAYGVFVLMYLLSIGDPAFKTVNLQNDTTCTCNQLLAPYTKDNQACDPLSFMGGCKDQAGGACQLATCHFTGLDSPNSIVYLHLANLLAFFWTMFFISGVSDMMLASTFSTWYWTYNKRDLPFFTLTSGICRTLRYHLGTVALGALIIAIVRVIRVILEWIDQKLKKFDNPLTKCLMCFCKCFCWCLENFLKFINKNAYIMCAVHGHSFCKSARDAFSLLMRNIIRVVVVDKVTDFLFFLSKLLISVGVGVGVYYLLEWKLFYEVTQGQPLHYNHIPAIILSIATYLICTIFFNVYEMAVDTLFLCFLEDCERNDGSVEKPYFMSKNLMKILGKRNKKL</sequence>
<evidence type="ECO:0000256" key="4">
    <source>
        <dbReference type="ARBA" id="ARBA00022989"/>
    </source>
</evidence>
<feature type="transmembrane region" description="Helical" evidence="7">
    <location>
        <begin position="549"/>
        <end position="573"/>
    </location>
</feature>
<comment type="caution">
    <text evidence="8">The sequence shown here is derived from an EMBL/GenBank/DDBJ whole genome shotgun (WGS) entry which is preliminary data.</text>
</comment>
<comment type="function">
    <text evidence="7">Choline transporter.</text>
</comment>
<evidence type="ECO:0000313" key="9">
    <source>
        <dbReference type="Proteomes" id="UP001231518"/>
    </source>
</evidence>
<proteinExistence type="inferred from homology"/>
<dbReference type="GO" id="GO:0005886">
    <property type="term" value="C:plasma membrane"/>
    <property type="evidence" value="ECO:0007669"/>
    <property type="project" value="UniProtKB-SubCell"/>
</dbReference>
<comment type="similarity">
    <text evidence="2 7">Belongs to the CTL (choline transporter-like) family.</text>
</comment>
<keyword evidence="5 7" id="KW-0472">Membrane</keyword>
<feature type="transmembrane region" description="Helical" evidence="7">
    <location>
        <begin position="691"/>
        <end position="711"/>
    </location>
</feature>
<feature type="transmembrane region" description="Helical" evidence="7">
    <location>
        <begin position="502"/>
        <end position="529"/>
    </location>
</feature>
<dbReference type="AlphaFoldDB" id="A0AAD7Z1K9"/>
<dbReference type="Pfam" id="PF04515">
    <property type="entry name" value="Choline_transpo"/>
    <property type="match status" value="1"/>
</dbReference>
<feature type="transmembrane region" description="Helical" evidence="7">
    <location>
        <begin position="276"/>
        <end position="298"/>
    </location>
</feature>